<dbReference type="Pfam" id="PF00285">
    <property type="entry name" value="Citrate_synt"/>
    <property type="match status" value="1"/>
</dbReference>
<dbReference type="PROSITE" id="PS00480">
    <property type="entry name" value="CITRATE_SYNTHASE"/>
    <property type="match status" value="1"/>
</dbReference>
<dbReference type="InterPro" id="IPR036969">
    <property type="entry name" value="Citrate_synthase_sf"/>
</dbReference>
<dbReference type="EMBL" id="CAWUHB010000012">
    <property type="protein sequence ID" value="CAK7216527.1"/>
    <property type="molecule type" value="Genomic_DNA"/>
</dbReference>
<dbReference type="Gene3D" id="1.10.580.10">
    <property type="entry name" value="Citrate Synthase, domain 1"/>
    <property type="match status" value="1"/>
</dbReference>
<keyword evidence="5" id="KW-1185">Reference proteome</keyword>
<dbReference type="Proteomes" id="UP001642405">
    <property type="component" value="Unassembled WGS sequence"/>
</dbReference>
<sequence length="419" mass="45912">MAVKESLTVVDNRTGQSHEIPITNNAVRATDFKRISIDNAAKPFQSGLKILDPGYQNTAVAESSITYIDGIKGTIQYRSHSLDQLVELHDFEDVSFLLIWGHLPSPDEKANYRRSLAAHMQPPQSVIDTISGFPRNTPYHLLLTAGLSAWAATNPSAIPLYAGKELFLGKLDVVDKAICETIAASVSIIALVYCHYAYVPFHPLDAAMAASTPMAENMLCMMGRVDPATNRPDAGIVRILNKLWIVYADHEMTNSTAASMHVGSGLADPFSCVSAAALSLSGPLHGGAIDLAYKMFARIGSRDNVPAALDEVKAGKYRLFGYGHRIYKTVDPRVKHLKAALKELWATAESDPHVSVAMEIERLAAQDDYFRARNLNVNADLYGCFVFSAMGFQPEIITALMLAARINGILAHWREQMKH</sequence>
<accession>A0ABP0BAM5</accession>
<dbReference type="PANTHER" id="PTHR11739">
    <property type="entry name" value="CITRATE SYNTHASE"/>
    <property type="match status" value="1"/>
</dbReference>
<dbReference type="InterPro" id="IPR019810">
    <property type="entry name" value="Citrate_synthase_AS"/>
</dbReference>
<dbReference type="InterPro" id="IPR016143">
    <property type="entry name" value="Citrate_synth-like_sm_a-sub"/>
</dbReference>
<keyword evidence="2 3" id="KW-0808">Transferase</keyword>
<gene>
    <name evidence="4" type="ORF">SCUCBS95973_002831</name>
</gene>
<protein>
    <recommendedName>
        <fullName evidence="3">Citrate synthase</fullName>
    </recommendedName>
</protein>
<evidence type="ECO:0000256" key="3">
    <source>
        <dbReference type="RuleBase" id="RU000441"/>
    </source>
</evidence>
<evidence type="ECO:0000256" key="1">
    <source>
        <dbReference type="ARBA" id="ARBA00010566"/>
    </source>
</evidence>
<dbReference type="Gene3D" id="1.10.230.10">
    <property type="entry name" value="Cytochrome P450-Terp, domain 2"/>
    <property type="match status" value="1"/>
</dbReference>
<dbReference type="PANTHER" id="PTHR11739:SF4">
    <property type="entry name" value="CITRATE SYNTHASE, PEROXISOMAL"/>
    <property type="match status" value="1"/>
</dbReference>
<dbReference type="InterPro" id="IPR016142">
    <property type="entry name" value="Citrate_synth-like_lrg_a-sub"/>
</dbReference>
<organism evidence="4 5">
    <name type="scientific">Sporothrix curviconia</name>
    <dbReference type="NCBI Taxonomy" id="1260050"/>
    <lineage>
        <taxon>Eukaryota</taxon>
        <taxon>Fungi</taxon>
        <taxon>Dikarya</taxon>
        <taxon>Ascomycota</taxon>
        <taxon>Pezizomycotina</taxon>
        <taxon>Sordariomycetes</taxon>
        <taxon>Sordariomycetidae</taxon>
        <taxon>Ophiostomatales</taxon>
        <taxon>Ophiostomataceae</taxon>
        <taxon>Sporothrix</taxon>
    </lineage>
</organism>
<comment type="caution">
    <text evidence="4">The sequence shown here is derived from an EMBL/GenBank/DDBJ whole genome shotgun (WGS) entry which is preliminary data.</text>
</comment>
<evidence type="ECO:0000313" key="5">
    <source>
        <dbReference type="Proteomes" id="UP001642405"/>
    </source>
</evidence>
<dbReference type="PRINTS" id="PR00143">
    <property type="entry name" value="CITRTSNTHASE"/>
</dbReference>
<dbReference type="InterPro" id="IPR002020">
    <property type="entry name" value="Citrate_synthase"/>
</dbReference>
<reference evidence="4 5" key="1">
    <citation type="submission" date="2024-01" db="EMBL/GenBank/DDBJ databases">
        <authorList>
            <person name="Allen C."/>
            <person name="Tagirdzhanova G."/>
        </authorList>
    </citation>
    <scope>NUCLEOTIDE SEQUENCE [LARGE SCALE GENOMIC DNA]</scope>
</reference>
<comment type="similarity">
    <text evidence="1 3">Belongs to the citrate synthase family.</text>
</comment>
<evidence type="ECO:0000313" key="4">
    <source>
        <dbReference type="EMBL" id="CAK7216527.1"/>
    </source>
</evidence>
<proteinExistence type="inferred from homology"/>
<dbReference type="SUPFAM" id="SSF48256">
    <property type="entry name" value="Citrate synthase"/>
    <property type="match status" value="1"/>
</dbReference>
<evidence type="ECO:0000256" key="2">
    <source>
        <dbReference type="ARBA" id="ARBA00022679"/>
    </source>
</evidence>
<name>A0ABP0BAM5_9PEZI</name>